<accession>A0ABW4PEG8</accession>
<keyword evidence="2" id="KW-1003">Cell membrane</keyword>
<protein>
    <submittedName>
        <fullName evidence="10">Pycsar system effector family protein</fullName>
    </submittedName>
</protein>
<evidence type="ECO:0000256" key="3">
    <source>
        <dbReference type="ARBA" id="ARBA00022692"/>
    </source>
</evidence>
<evidence type="ECO:0000256" key="8">
    <source>
        <dbReference type="SAM" id="Phobius"/>
    </source>
</evidence>
<evidence type="ECO:0000256" key="4">
    <source>
        <dbReference type="ARBA" id="ARBA00022741"/>
    </source>
</evidence>
<proteinExistence type="predicted"/>
<sequence length="118" mass="12748">MVRRPAGSSWGLPLWWVAAATTTGALLLLLMALFPRRGARIAGSIRVLSYYGDVMQAQSHAELWAGLRLGSSDPRLHLFRALTETSRIARAKNRCVRCAVLVLLPAVAAAFPVLVPVG</sequence>
<keyword evidence="4" id="KW-0547">Nucleotide-binding</keyword>
<feature type="domain" description="Pycsar effector protein" evidence="9">
    <location>
        <begin position="4"/>
        <end position="114"/>
    </location>
</feature>
<dbReference type="RefSeq" id="WP_380897596.1">
    <property type="nucleotide sequence ID" value="NZ_JBHUFU010000002.1"/>
</dbReference>
<name>A0ABW4PEG8_9ACTN</name>
<dbReference type="Proteomes" id="UP001597365">
    <property type="component" value="Unassembled WGS sequence"/>
</dbReference>
<keyword evidence="6" id="KW-0051">Antiviral defense</keyword>
<keyword evidence="3 8" id="KW-0812">Transmembrane</keyword>
<evidence type="ECO:0000256" key="1">
    <source>
        <dbReference type="ARBA" id="ARBA00004236"/>
    </source>
</evidence>
<keyword evidence="5 8" id="KW-1133">Transmembrane helix</keyword>
<comment type="subcellular location">
    <subcellularLocation>
        <location evidence="1">Cell membrane</location>
    </subcellularLocation>
</comment>
<keyword evidence="11" id="KW-1185">Reference proteome</keyword>
<evidence type="ECO:0000313" key="10">
    <source>
        <dbReference type="EMBL" id="MFD1829108.1"/>
    </source>
</evidence>
<evidence type="ECO:0000256" key="7">
    <source>
        <dbReference type="ARBA" id="ARBA00023136"/>
    </source>
</evidence>
<reference evidence="11" key="1">
    <citation type="journal article" date="2019" name="Int. J. Syst. Evol. Microbiol.">
        <title>The Global Catalogue of Microorganisms (GCM) 10K type strain sequencing project: providing services to taxonomists for standard genome sequencing and annotation.</title>
        <authorList>
            <consortium name="The Broad Institute Genomics Platform"/>
            <consortium name="The Broad Institute Genome Sequencing Center for Infectious Disease"/>
            <person name="Wu L."/>
            <person name="Ma J."/>
        </authorList>
    </citation>
    <scope>NUCLEOTIDE SEQUENCE [LARGE SCALE GENOMIC DNA]</scope>
    <source>
        <strain evidence="11">CGMCC 4.7455</strain>
    </source>
</reference>
<feature type="transmembrane region" description="Helical" evidence="8">
    <location>
        <begin position="12"/>
        <end position="34"/>
    </location>
</feature>
<evidence type="ECO:0000256" key="2">
    <source>
        <dbReference type="ARBA" id="ARBA00022475"/>
    </source>
</evidence>
<evidence type="ECO:0000259" key="9">
    <source>
        <dbReference type="Pfam" id="PF18967"/>
    </source>
</evidence>
<evidence type="ECO:0000256" key="6">
    <source>
        <dbReference type="ARBA" id="ARBA00023118"/>
    </source>
</evidence>
<gene>
    <name evidence="10" type="ORF">ACFSJS_05470</name>
</gene>
<dbReference type="Pfam" id="PF18967">
    <property type="entry name" value="PycTM"/>
    <property type="match status" value="1"/>
</dbReference>
<keyword evidence="7 8" id="KW-0472">Membrane</keyword>
<evidence type="ECO:0000256" key="5">
    <source>
        <dbReference type="ARBA" id="ARBA00022989"/>
    </source>
</evidence>
<comment type="caution">
    <text evidence="10">The sequence shown here is derived from an EMBL/GenBank/DDBJ whole genome shotgun (WGS) entry which is preliminary data.</text>
</comment>
<organism evidence="10 11">
    <name type="scientific">Streptomyces desertarenae</name>
    <dbReference type="NCBI Taxonomy" id="2666184"/>
    <lineage>
        <taxon>Bacteria</taxon>
        <taxon>Bacillati</taxon>
        <taxon>Actinomycetota</taxon>
        <taxon>Actinomycetes</taxon>
        <taxon>Kitasatosporales</taxon>
        <taxon>Streptomycetaceae</taxon>
        <taxon>Streptomyces</taxon>
    </lineage>
</organism>
<dbReference type="InterPro" id="IPR043760">
    <property type="entry name" value="PycTM_dom"/>
</dbReference>
<evidence type="ECO:0000313" key="11">
    <source>
        <dbReference type="Proteomes" id="UP001597365"/>
    </source>
</evidence>
<feature type="transmembrane region" description="Helical" evidence="8">
    <location>
        <begin position="95"/>
        <end position="115"/>
    </location>
</feature>
<dbReference type="EMBL" id="JBHUFU010000002">
    <property type="protein sequence ID" value="MFD1829108.1"/>
    <property type="molecule type" value="Genomic_DNA"/>
</dbReference>